<dbReference type="Gene3D" id="1.20.1250.20">
    <property type="entry name" value="MFS general substrate transporter like domains"/>
    <property type="match status" value="1"/>
</dbReference>
<dbReference type="GO" id="GO:0070286">
    <property type="term" value="P:axonemal dynein complex assembly"/>
    <property type="evidence" value="ECO:0007669"/>
    <property type="project" value="TreeGrafter"/>
</dbReference>
<dbReference type="Pfam" id="PF00854">
    <property type="entry name" value="PTR2"/>
    <property type="match status" value="1"/>
</dbReference>
<evidence type="ECO:0000313" key="8">
    <source>
        <dbReference type="EnsemblMetazoa" id="Aqu2.1.41276_001"/>
    </source>
</evidence>
<dbReference type="AlphaFoldDB" id="A0A1X7VLL7"/>
<feature type="transmembrane region" description="Helical" evidence="7">
    <location>
        <begin position="205"/>
        <end position="226"/>
    </location>
</feature>
<dbReference type="GO" id="GO:0005813">
    <property type="term" value="C:centrosome"/>
    <property type="evidence" value="ECO:0007669"/>
    <property type="project" value="TreeGrafter"/>
</dbReference>
<proteinExistence type="predicted"/>
<name>A0A1X7VLL7_AMPQE</name>
<sequence length="850" mass="96144">MAARIDDLLLHDESTERDYLLDRNEEALKSMDTKSKDASKSCLTCCGNPYRIQFVIKSKGALIVLMWTFLLHCVIPISMSIHLLGLSINALRKKAHLPKYVSSIIYTTLFVLYPVMGWVADARIGRYRALKYSIMCIFAAGLCIVFGYSSHIVTYHVSHPFSFKLIAAVLLALGVLLNVCGFACFDANVIPFLTDQILGASGDKLSALIHWHFWLSAICAGINNIVQISSLVVSSRYLTFGTLLVHLVCTVIVLISCFTLKKWLDVTPKVTNPIKLIFKVIVYTVKNKQPRKPSAFVFCSNRIHSRIEYGKKIFGGPFSEEQVEDVKTTLRLLLFIFLSVAFGLQSNPFNYSKKLLQPNIKMTNFNRIVLSIAEDSAIYYSIFTIIFLTMYHTVLFPLFHKYIPSVLKRIGFGLMLTAISLLYLCLLDLTAQSTNKYKHDMCLLGNGNYTERNDVNLGFYWGLPAIFLRAFGEVFAATFSVEFLIAQAPEQMKGVMVGLWFFFYSAVRLFSINIYLAFKPMSPTSYPSCIFYYNMTKAVLCFLFVFLYVRFSSRYQFRTRNIPDEYRQQIEEYFDKYGTVDGSTNGGGKQTIKMADKAEREDLDDFLSRVNQVEGLVRDIATSRDQDSITSALQNADEYLTKDGRARGGSTSSSSSSDKDSNGVVGFNRTVINPGVTPNPPITNSSVSNGTSSSSPLANQSFNSEHEAFCRALEEDAQERAERREKRLQLGKVLKCQGNEAFRDEQYQKALTCYSDAIEQLPGDTTLYTNRALVYLKLERYDDVIKDCDAALKFNDKCLKAYLYKGKSFVNIGRNNEARDCFQTALLKVPDKESIIKSYIKNIENWDCDL</sequence>
<dbReference type="GO" id="GO:0022857">
    <property type="term" value="F:transmembrane transporter activity"/>
    <property type="evidence" value="ECO:0007669"/>
    <property type="project" value="InterPro"/>
</dbReference>
<dbReference type="InterPro" id="IPR043195">
    <property type="entry name" value="TTC12"/>
</dbReference>
<feature type="transmembrane region" description="Helical" evidence="7">
    <location>
        <begin position="377"/>
        <end position="399"/>
    </location>
</feature>
<dbReference type="OrthoDB" id="8904098at2759"/>
<dbReference type="InterPro" id="IPR019734">
    <property type="entry name" value="TPR_rpt"/>
</dbReference>
<dbReference type="InterPro" id="IPR000109">
    <property type="entry name" value="POT_fam"/>
</dbReference>
<feature type="transmembrane region" description="Helical" evidence="7">
    <location>
        <begin position="411"/>
        <end position="431"/>
    </location>
</feature>
<evidence type="ECO:0000256" key="5">
    <source>
        <dbReference type="PROSITE-ProRule" id="PRU00339"/>
    </source>
</evidence>
<dbReference type="SMART" id="SM00028">
    <property type="entry name" value="TPR"/>
    <property type="match status" value="3"/>
</dbReference>
<keyword evidence="5" id="KW-0802">TPR repeat</keyword>
<evidence type="ECO:0000256" key="6">
    <source>
        <dbReference type="SAM" id="MobiDB-lite"/>
    </source>
</evidence>
<dbReference type="SUPFAM" id="SSF48452">
    <property type="entry name" value="TPR-like"/>
    <property type="match status" value="1"/>
</dbReference>
<dbReference type="SUPFAM" id="SSF103473">
    <property type="entry name" value="MFS general substrate transporter"/>
    <property type="match status" value="1"/>
</dbReference>
<feature type="transmembrane region" description="Helical" evidence="7">
    <location>
        <begin position="459"/>
        <end position="485"/>
    </location>
</feature>
<dbReference type="eggNOG" id="KOG1237">
    <property type="taxonomic scope" value="Eukaryota"/>
</dbReference>
<dbReference type="GO" id="GO:0007288">
    <property type="term" value="P:sperm axoneme assembly"/>
    <property type="evidence" value="ECO:0007669"/>
    <property type="project" value="TreeGrafter"/>
</dbReference>
<keyword evidence="4 7" id="KW-0472">Membrane</keyword>
<evidence type="ECO:0000256" key="4">
    <source>
        <dbReference type="ARBA" id="ARBA00023136"/>
    </source>
</evidence>
<protein>
    <submittedName>
        <fullName evidence="8">Uncharacterized protein</fullName>
    </submittedName>
</protein>
<feature type="transmembrane region" description="Helical" evidence="7">
    <location>
        <begin position="61"/>
        <end position="88"/>
    </location>
</feature>
<dbReference type="Gene3D" id="1.25.40.10">
    <property type="entry name" value="Tetratricopeptide repeat domain"/>
    <property type="match status" value="1"/>
</dbReference>
<dbReference type="GO" id="GO:0016020">
    <property type="term" value="C:membrane"/>
    <property type="evidence" value="ECO:0007669"/>
    <property type="project" value="UniProtKB-SubCell"/>
</dbReference>
<dbReference type="InterPro" id="IPR011990">
    <property type="entry name" value="TPR-like_helical_dom_sf"/>
</dbReference>
<evidence type="ECO:0000256" key="1">
    <source>
        <dbReference type="ARBA" id="ARBA00004141"/>
    </source>
</evidence>
<organism evidence="8">
    <name type="scientific">Amphimedon queenslandica</name>
    <name type="common">Sponge</name>
    <dbReference type="NCBI Taxonomy" id="400682"/>
    <lineage>
        <taxon>Eukaryota</taxon>
        <taxon>Metazoa</taxon>
        <taxon>Porifera</taxon>
        <taxon>Demospongiae</taxon>
        <taxon>Heteroscleromorpha</taxon>
        <taxon>Haplosclerida</taxon>
        <taxon>Niphatidae</taxon>
        <taxon>Amphimedon</taxon>
    </lineage>
</organism>
<feature type="repeat" description="TPR" evidence="5">
    <location>
        <begin position="799"/>
        <end position="832"/>
    </location>
</feature>
<dbReference type="PROSITE" id="PS50005">
    <property type="entry name" value="TPR"/>
    <property type="match status" value="1"/>
</dbReference>
<accession>A0A1X7VLL7</accession>
<keyword evidence="2 7" id="KW-0812">Transmembrane</keyword>
<evidence type="ECO:0000256" key="3">
    <source>
        <dbReference type="ARBA" id="ARBA00022989"/>
    </source>
</evidence>
<dbReference type="InterPro" id="IPR036259">
    <property type="entry name" value="MFS_trans_sf"/>
</dbReference>
<feature type="transmembrane region" description="Helical" evidence="7">
    <location>
        <begin position="530"/>
        <end position="551"/>
    </location>
</feature>
<dbReference type="STRING" id="400682.A0A1X7VLL7"/>
<feature type="compositionally biased region" description="Low complexity" evidence="6">
    <location>
        <begin position="683"/>
        <end position="695"/>
    </location>
</feature>
<dbReference type="InParanoid" id="A0A1X7VLL7"/>
<dbReference type="EnsemblMetazoa" id="Aqu2.1.41276_001">
    <property type="protein sequence ID" value="Aqu2.1.41276_001"/>
    <property type="gene ID" value="Aqu2.1.41276"/>
</dbReference>
<feature type="region of interest" description="Disordered" evidence="6">
    <location>
        <begin position="640"/>
        <end position="700"/>
    </location>
</feature>
<feature type="transmembrane region" description="Helical" evidence="7">
    <location>
        <begin position="497"/>
        <end position="518"/>
    </location>
</feature>
<dbReference type="PANTHER" id="PTHR46540:SF1">
    <property type="entry name" value="TETRATRICOPEPTIDE REPEAT PROTEIN 12"/>
    <property type="match status" value="1"/>
</dbReference>
<comment type="subcellular location">
    <subcellularLocation>
        <location evidence="1">Membrane</location>
        <topology evidence="1">Multi-pass membrane protein</topology>
    </subcellularLocation>
</comment>
<dbReference type="GO" id="GO:0005737">
    <property type="term" value="C:cytoplasm"/>
    <property type="evidence" value="ECO:0007669"/>
    <property type="project" value="TreeGrafter"/>
</dbReference>
<feature type="transmembrane region" description="Helical" evidence="7">
    <location>
        <begin position="100"/>
        <end position="120"/>
    </location>
</feature>
<feature type="transmembrane region" description="Helical" evidence="7">
    <location>
        <begin position="132"/>
        <end position="153"/>
    </location>
</feature>
<feature type="transmembrane region" description="Helical" evidence="7">
    <location>
        <begin position="238"/>
        <end position="260"/>
    </location>
</feature>
<evidence type="ECO:0000256" key="2">
    <source>
        <dbReference type="ARBA" id="ARBA00022692"/>
    </source>
</evidence>
<evidence type="ECO:0000256" key="7">
    <source>
        <dbReference type="SAM" id="Phobius"/>
    </source>
</evidence>
<feature type="transmembrane region" description="Helical" evidence="7">
    <location>
        <begin position="165"/>
        <end position="185"/>
    </location>
</feature>
<keyword evidence="3 7" id="KW-1133">Transmembrane helix</keyword>
<dbReference type="PANTHER" id="PTHR46540">
    <property type="entry name" value="TETRATRICOPEPTIDE REPEAT PROTEIN 12"/>
    <property type="match status" value="1"/>
</dbReference>
<reference evidence="8" key="1">
    <citation type="submission" date="2017-05" db="UniProtKB">
        <authorList>
            <consortium name="EnsemblMetazoa"/>
        </authorList>
    </citation>
    <scope>IDENTIFICATION</scope>
</reference>